<dbReference type="GO" id="GO:0032259">
    <property type="term" value="P:methylation"/>
    <property type="evidence" value="ECO:0007669"/>
    <property type="project" value="UniProtKB-KW"/>
</dbReference>
<evidence type="ECO:0000313" key="5">
    <source>
        <dbReference type="EMBL" id="MEJ8566176.1"/>
    </source>
</evidence>
<evidence type="ECO:0000313" key="6">
    <source>
        <dbReference type="Proteomes" id="UP001359886"/>
    </source>
</evidence>
<dbReference type="PANTHER" id="PTHR11103">
    <property type="entry name" value="SLR1189 PROTEIN"/>
    <property type="match status" value="1"/>
</dbReference>
<dbReference type="InterPro" id="IPR036589">
    <property type="entry name" value="HCY_dom_sf"/>
</dbReference>
<dbReference type="Gene3D" id="3.20.20.330">
    <property type="entry name" value="Homocysteine-binding-like domain"/>
    <property type="match status" value="1"/>
</dbReference>
<dbReference type="SUPFAM" id="SSF82282">
    <property type="entry name" value="Homocysteine S-methyltransferase"/>
    <property type="match status" value="1"/>
</dbReference>
<protein>
    <submittedName>
        <fullName evidence="5">Homocysteine S-methyltransferase family protein</fullName>
    </submittedName>
</protein>
<dbReference type="GO" id="GO:0046872">
    <property type="term" value="F:metal ion binding"/>
    <property type="evidence" value="ECO:0007669"/>
    <property type="project" value="UniProtKB-KW"/>
</dbReference>
<evidence type="ECO:0000256" key="3">
    <source>
        <dbReference type="PROSITE-ProRule" id="PRU00333"/>
    </source>
</evidence>
<feature type="domain" description="Hcy-binding" evidence="4">
    <location>
        <begin position="5"/>
        <end position="311"/>
    </location>
</feature>
<evidence type="ECO:0000259" key="4">
    <source>
        <dbReference type="PROSITE" id="PS50970"/>
    </source>
</evidence>
<dbReference type="Pfam" id="PF02574">
    <property type="entry name" value="S-methyl_trans"/>
    <property type="match status" value="1"/>
</dbReference>
<dbReference type="GO" id="GO:0008168">
    <property type="term" value="F:methyltransferase activity"/>
    <property type="evidence" value="ECO:0007669"/>
    <property type="project" value="UniProtKB-UniRule"/>
</dbReference>
<accession>A0AAW9R9Y5</accession>
<dbReference type="InterPro" id="IPR003726">
    <property type="entry name" value="HCY_dom"/>
</dbReference>
<dbReference type="EMBL" id="JAZHOG010000001">
    <property type="protein sequence ID" value="MEJ8566176.1"/>
    <property type="molecule type" value="Genomic_DNA"/>
</dbReference>
<reference evidence="5 6" key="1">
    <citation type="submission" date="2024-02" db="EMBL/GenBank/DDBJ databases">
        <title>A novel Wenzhouxiangellaceae bacterium, isolated from coastal sediments.</title>
        <authorList>
            <person name="Du Z.-J."/>
            <person name="Ye Y.-Q."/>
            <person name="Zhang X.-Y."/>
        </authorList>
    </citation>
    <scope>NUCLEOTIDE SEQUENCE [LARGE SCALE GENOMIC DNA]</scope>
    <source>
        <strain evidence="5 6">CH-27</strain>
    </source>
</reference>
<keyword evidence="6" id="KW-1185">Reference proteome</keyword>
<keyword evidence="3" id="KW-0479">Metal-binding</keyword>
<dbReference type="AlphaFoldDB" id="A0AAW9R9Y5"/>
<comment type="caution">
    <text evidence="5">The sequence shown here is derived from an EMBL/GenBank/DDBJ whole genome shotgun (WGS) entry which is preliminary data.</text>
</comment>
<sequence length="323" mass="35306">MHPANLQLLNRIGDAPLLTDGGLETVLVFQQELDLPCFAAIDLLKRTDGETRLQAYYAPFLELAGRHGTGFVLETPTWRASPDWAREIGYRPGEIDELNRAAVGVTRRIRDLHPDVGPTLVSGCIGPRGDGYEPGDTLSAEAYRDFHARQAQVMAEAGADLISAMTMNTIEEALGITWAARDAGLPAVISFTVETDGRLPTGDSLYKAVRTVDDASGNYPLWFMINCAHPTHFESVLRDGGDWLERIGGLRTNASRCSHEELDNSEVLDDGDPAELGDDYRRLRRFLPNLRVFGGCCGTDIRHVRAIAESCLGEAPPARAMSA</sequence>
<keyword evidence="3" id="KW-0862">Zinc</keyword>
<feature type="binding site" evidence="3">
    <location>
        <position position="296"/>
    </location>
    <ligand>
        <name>Zn(2+)</name>
        <dbReference type="ChEBI" id="CHEBI:29105"/>
    </ligand>
</feature>
<proteinExistence type="predicted"/>
<dbReference type="PANTHER" id="PTHR11103:SF18">
    <property type="entry name" value="SLR1189 PROTEIN"/>
    <property type="match status" value="1"/>
</dbReference>
<feature type="binding site" evidence="3">
    <location>
        <position position="297"/>
    </location>
    <ligand>
        <name>Zn(2+)</name>
        <dbReference type="ChEBI" id="CHEBI:29105"/>
    </ligand>
</feature>
<dbReference type="Proteomes" id="UP001359886">
    <property type="component" value="Unassembled WGS sequence"/>
</dbReference>
<organism evidence="5 6">
    <name type="scientific">Elongatibacter sediminis</name>
    <dbReference type="NCBI Taxonomy" id="3119006"/>
    <lineage>
        <taxon>Bacteria</taxon>
        <taxon>Pseudomonadati</taxon>
        <taxon>Pseudomonadota</taxon>
        <taxon>Gammaproteobacteria</taxon>
        <taxon>Chromatiales</taxon>
        <taxon>Wenzhouxiangellaceae</taxon>
        <taxon>Elongatibacter</taxon>
    </lineage>
</organism>
<evidence type="ECO:0000256" key="1">
    <source>
        <dbReference type="ARBA" id="ARBA00022603"/>
    </source>
</evidence>
<keyword evidence="1 3" id="KW-0489">Methyltransferase</keyword>
<keyword evidence="2 3" id="KW-0808">Transferase</keyword>
<name>A0AAW9R9Y5_9GAMM</name>
<evidence type="ECO:0000256" key="2">
    <source>
        <dbReference type="ARBA" id="ARBA00022679"/>
    </source>
</evidence>
<feature type="binding site" evidence="3">
    <location>
        <position position="227"/>
    </location>
    <ligand>
        <name>Zn(2+)</name>
        <dbReference type="ChEBI" id="CHEBI:29105"/>
    </ligand>
</feature>
<dbReference type="RefSeq" id="WP_354693499.1">
    <property type="nucleotide sequence ID" value="NZ_JAZHOG010000001.1"/>
</dbReference>
<gene>
    <name evidence="5" type="ORF">V3330_00955</name>
</gene>
<comment type="cofactor">
    <cofactor evidence="3">
        <name>Zn(2+)</name>
        <dbReference type="ChEBI" id="CHEBI:29105"/>
    </cofactor>
</comment>
<dbReference type="PROSITE" id="PS50970">
    <property type="entry name" value="HCY"/>
    <property type="match status" value="1"/>
</dbReference>